<dbReference type="Proteomes" id="UP000243502">
    <property type="component" value="Chromosome 2"/>
</dbReference>
<dbReference type="OrthoDB" id="5617695at2"/>
<sequence>MLTVRFYGDMVRRFGRAYTLDVHSPREALHALMIQIPGLRAYFRDHATRMFRVRGPHQDYDASDLHYPLSSGVLKVVPLVGGAGAFGKILAGAALVAVGVISGGALAPAMISIGLSLALSGVSQLIAPRASASATPENAENQPSLAFDGAVNTTGQGGPVPLGYGHVLIGSQIISVGFSTNNEVVVS</sequence>
<reference evidence="2 3" key="1">
    <citation type="submission" date="2018-01" db="EMBL/GenBank/DDBJ databases">
        <title>Species boundaries and ecological features among Paraburkholderia terrae DSMZ17804T, P. hospita DSMZ17164T and P. caribensis DSMZ13236T.</title>
        <authorList>
            <person name="Pratama A.A."/>
        </authorList>
    </citation>
    <scope>NUCLEOTIDE SEQUENCE [LARGE SCALE GENOMIC DNA]</scope>
    <source>
        <strain evidence="2 3">DSM 17804</strain>
    </source>
</reference>
<evidence type="ECO:0000256" key="1">
    <source>
        <dbReference type="SAM" id="Phobius"/>
    </source>
</evidence>
<keyword evidence="1" id="KW-0472">Membrane</keyword>
<dbReference type="AlphaFoldDB" id="A0A2I8ETF1"/>
<evidence type="ECO:0000313" key="2">
    <source>
        <dbReference type="EMBL" id="AUT62877.1"/>
    </source>
</evidence>
<keyword evidence="1" id="KW-0812">Transmembrane</keyword>
<dbReference type="EMBL" id="CP026112">
    <property type="protein sequence ID" value="AUT62877.1"/>
    <property type="molecule type" value="Genomic_DNA"/>
</dbReference>
<name>A0A2I8ETF1_9BURK</name>
<keyword evidence="1" id="KW-1133">Transmembrane helix</keyword>
<protein>
    <submittedName>
        <fullName evidence="2">Tail assembly protein</fullName>
    </submittedName>
</protein>
<accession>A0A2I8ETF1</accession>
<feature type="transmembrane region" description="Helical" evidence="1">
    <location>
        <begin position="89"/>
        <end position="119"/>
    </location>
</feature>
<evidence type="ECO:0000313" key="3">
    <source>
        <dbReference type="Proteomes" id="UP000243502"/>
    </source>
</evidence>
<gene>
    <name evidence="2" type="ORF">C2L65_25215</name>
</gene>
<organism evidence="2 3">
    <name type="scientific">Paraburkholderia terrae</name>
    <dbReference type="NCBI Taxonomy" id="311230"/>
    <lineage>
        <taxon>Bacteria</taxon>
        <taxon>Pseudomonadati</taxon>
        <taxon>Pseudomonadota</taxon>
        <taxon>Betaproteobacteria</taxon>
        <taxon>Burkholderiales</taxon>
        <taxon>Burkholderiaceae</taxon>
        <taxon>Paraburkholderia</taxon>
    </lineage>
</organism>
<dbReference type="KEGG" id="pter:C2L65_25215"/>
<dbReference type="RefSeq" id="WP_042312381.1">
    <property type="nucleotide sequence ID" value="NZ_CP026112.1"/>
</dbReference>
<proteinExistence type="predicted"/>